<feature type="transmembrane region" description="Helical" evidence="9">
    <location>
        <begin position="467"/>
        <end position="485"/>
    </location>
</feature>
<dbReference type="InterPro" id="IPR010309">
    <property type="entry name" value="E3_Ub_ligase_DUF908"/>
</dbReference>
<comment type="similarity">
    <text evidence="6">Belongs to the UPL family. TOM1/PTR1 subfamily.</text>
</comment>
<accession>A0A1Y2EGS3</accession>
<dbReference type="Pfam" id="PF06012">
    <property type="entry name" value="DUF908"/>
    <property type="match status" value="1"/>
</dbReference>
<feature type="transmembrane region" description="Helical" evidence="9">
    <location>
        <begin position="506"/>
        <end position="527"/>
    </location>
</feature>
<feature type="region of interest" description="Disordered" evidence="8">
    <location>
        <begin position="3187"/>
        <end position="3252"/>
    </location>
</feature>
<feature type="compositionally biased region" description="Low complexity" evidence="8">
    <location>
        <begin position="2771"/>
        <end position="2794"/>
    </location>
</feature>
<name>A0A1Y2EGS3_9BASI</name>
<feature type="region of interest" description="Disordered" evidence="8">
    <location>
        <begin position="2675"/>
        <end position="2707"/>
    </location>
</feature>
<dbReference type="OrthoDB" id="8068875at2759"/>
<feature type="compositionally biased region" description="Pro residues" evidence="8">
    <location>
        <begin position="2748"/>
        <end position="2770"/>
    </location>
</feature>
<sequence length="3896" mass="420063">MTKIKRAPKRTPSTHPGIASFIVALREDHSRPEDLPGMLLPVVNGGWTWPRTDLQHWIVPLNRFDSILEGVINDYDLGSMEHCQTNAFTPRTKELVAAILAFEKILLENSTNRKIFASFDRLNDLLHTTDLSILLATLRLGLRPAQQYSSTNGGTSSFGIAEKRLLSLAQGWGTREYGLEMVDLAGDEIEIPSELDETEWQFYKKATATSASKEGGASAEPATEKKDKGKEVDAMDVEEDHKPEASTSAAATTSTPGPKPRATFAQGALHATPIPSTPHASSSSAPLNEGLTTVQLGNVRTSSQPAVDILADAIETYGVPELDRLDLLQRIRIAKALGSTPDRRTMLVVRLLAIAVFAHTSTESAAQSKLFLYEPELIPQLAELVHPDRNVPIEIQAAAFYALDALAKFKTKLSEVASALNASVSHGILMYVFRRTVTDLEGDNPVSTPEFIDSLFNLLLYFQTNSFVGNMIVGAGIVSMLVEFIKNKRRDRVATVTRAVVFLDSLMYGYSSAFTLFISAGGLSVFVERVKDEIELCISAHANRDPKELPNPIDAPTGLLSFEQASLLKGLLRAIQRLMQTAGTTEGLRNLIDSSLLASVKLIMENRVVFGPQVFALSINITATFVHNEPTCLATIQEAKVPGALYDAIEESIPASIDVLQAIPNAVGALCLNTVGLDEFNARPLISRYFSIFASEKHVRVLQERDNGNMLGAAIDELIRHHPSLKDKVLEATIEVLKVIREQAKSYVPDTQQSYGLQVVKAVAATATGEQAGEASTSAVAAPSTTTDVEMQDAAPAAPTPGSPEFKENHYMQAIDVVGRFLEGLFQNIQHCKDFVKLDPAPILLDLLALPCMPVDAPATASFSSVSSTFRIMSEVKPTETAVAIIKETRKYLDKTKWFWESFPEESRLAPFLSPSDETVQEQNERFRDLTILLSHVALLSDIYGNLTYAHGKASTSVLAVFATPEESATLAQIGQLYRVCVWENILLKKHTPASATSTTPPAGEGAAASGVATGAASDTPAVEEASGGATAGEGATPAKDAKATPSSPNLKTIQDLLASFPLNIVPVFLSTIKLFVHRRSGDAAHRKAANEVALVVANMMRDNLNWNDPNVQDISSRLSYSTLMLGATTTFLFDERPNMTGLQTLLLSTFERTGGFEAYLQLYTRFQEVAGELMPTQDATKLDDVKLPIVHVFGGIKVALDLLHRLASHRTILEAPQTALLMSRVKEKSSPDFFDPHAFLVKLRAAILPVIASTWAAPWLKKSPPNVVRSIVGTLVHILKGEAETSVDPSISARSAIDQILGGGPAGLGGAVGGGGGAGRNPFEGLLGALAGGGGGGGGGGGAFVLDETRVGQLVDMGFPRSAVETALTRCRNNVGVATEYLLGHPDLVGAARAREAAQAAQPEAVNAEGEANAPAADANAPAPGGDAPAPAADAPAPAAEAAPAAGEDANAGEDVAMAEAEAPPTPAVVSEPAPITADDRKAREEALKEIKDQLKEARDALKPDFLARALSLAEDYSELVFDIKGVFSLLNSTSSDDASADKKPATIKPLLDDLAAPFPEDAESRTKTDLAAATRLRLIALLATDAAYRETIETDREELMKTLARYQQQYSTLSPDKDSRPKWLASVMLVADSLFSVAEVPKGALILPEGEEVPAVELVSQGPKWVDERAGFFQLSLDVLAKGVSTREVFLSTLRLLLVLTRDHALAASFVQADGLRHLFSSFAVEKPETDNCRSYVTMILRHVIEDKTILLPMMEREIEAWFAQPRAKVADITGFLRGASSIAFRNVEVFLEATRSTCKLVQADAVGHYHVALQKEPQAPTKAPEADSTIRSPFAGEDGSTNLSAPEMAVDEASGSKQGKSTAPGPAPAIVETTIHFLMAEALETSKNALAPILPSTPTTTDDKKVGEAGAPSIEAAPPAPIAIPSTPQLSPGSPTKDSKDAHIPVDTPLGDFYQTSFALSSLAELLSSYSICKTSFLNFSTRRPPGKELVPAPSAGPVKPRSSFLYFLLNDIIPLPTVLALSDFEHKRRAALSHFGSLVIVALCYDASPLSATKEVKEAAAVDVAGIRKTVLDAIARAFKEAVSAAEPTDVRYGRLFALSDLCYRLLTSRPYHSVGKANDETSMQLAKLMLEKNFAGILTNALADVDLNFPSVNNLINSILRPLEQLTKVVTKVGRSKNSVPTAGRLDDGETTDTDSFDEDDELEVDSEEEEAPDLYRNSALGMYEGELEPGHQDDAYMSGDSAEEYDEDDELMDEMEDGAMPGSDVSDISDDEDDEEAQAFADEMEMAMDEEDDDGSDGESDDGSMSEGEIDMGEEDDEEMVGAFINEDDIEYVEGDSDDEGEGGEWIDDPEEDDGGEAGDHVVEDGDGFQGDPQVAAGIINDEDDIDDGDSEDPDSYTDEEEMYLTGELEFEAGLEEEMRRDQPEDPALRFMSNDARRQRITDMMMGGGGDGSIFDPRRGSTNAQSAAHPLLVDAPAPDTRADAPSRRQRGNAARGPEYEAWAQNIERMLGPGGVDTLHELLSAHGLAHLSGPDQLRVGIAPGPDGTLAMVIDPTPAIQQAQAAAQGAGPSSRAQHHHRSSTTPTSTTRSTARQLTDRLNATSDFLPVQTVQRWQEESRITQGSVLVAERIARLVSHVINILHAPARLVAKEAKQKEHERLAKIEKLEKEKKENEDAERAATAAMEVEGPSSEASTATTDASGGVADAAEAMEGVTMQDDVAEVMNLARSLAAGLAVPSVPTPPPVEAPPPAATPAPAPAPAPQAEPEQPVASGSGAAPAEPAAGAQPAEERVTITIHGEEVDITDTGIDPTFLEALPDDMREEVLSQHHRESRSSGPAPVPADAAPSQINSEFLDALPPDLRAEVLRQEAAEQRREQAAARAAQREAAGEVAPEAAAPAGPAEIDPATFLASLDPQLREAVLLEQEDDFLQALPANLVAEANVLRERDNRRHAARHPPAPQNAAIPVAAAKKPPVHREAIQLLDKSGLATLVRLLFFPQPLRRNALQKVLVNLCENTRTRTELINLLLTILQDGTRDVSAVDKSFSQMSLRASKSLGAKDTPRRKVLETPGGGLPHFPGESVPNLIAQRCLEALMFLVSSNDQSPLFFLTEQEIVVGLSRRSAKKGKGKEKAVPSMTFPVIVLLGLLDRPALLKTQSMMDSLTQLLSAITKSLAVLQKKKAGETDSTPAPAAPAPATEGQQAPAPASASTAAEGVAAPAPATQPDASTTDAAPVADASKDKDNKEVATTDILLKSPPLIPAAVLRLVVNILDAGECSSKTFQQTLVLIQNLSYLPEAREVISEELKARAQSLSDSLVPDLDELHAATQGTEQVRGVTLAKFSPASSLQAKLLRILKTIDWVNAPPKKTPAAEDPSDDEHKLTVEQEKVKEIFNGFNFSGLWQRLGDCLTSVEARPELLYLATVLLPLIESLMVVSKYVFVSPRKKDASSPKEALSPGSEVDPNTMEAMFLNFTDSHKKILNTMVKNNPSLLSGSFSILVHNPKVLEFENKRSYFFSRLHDRSQRQRNHYGTLQVNVRRQYVFEDSFHNLQRRSGDEIKYGKLNVKFYDEEGVDAGGVTREWFSVLARQMFNPGYALFQPQAADALTYQPNKSSSINPEHLSFFKFVGRIIGKALHDQRILEAYFSRSVYKHMLGKRIDHNDLESIDPEYHKSLVWMLDNDIDGVLELTFSVERDDFGVVEVVDLVPNGRNVAVTNENKHEYVRLIADQRLSIEIKEQIGALLKGLYEIVPKDLLRIFSEKELELLISGLPEIDVDEWRANTDLRNFSATDPVIGYFWRAVRSFTHEERAKLLQFVSGSSRVPLEGFASLQGMSGVTKFSITSAGNTAGLPTAHTCFNQLDLGSGYESYEALRKALLTAITEGAGGFGFA</sequence>
<keyword evidence="9" id="KW-1133">Transmembrane helix</keyword>
<keyword evidence="5 7" id="KW-0833">Ubl conjugation pathway</keyword>
<dbReference type="Pfam" id="PF06025">
    <property type="entry name" value="DUF913"/>
    <property type="match status" value="1"/>
</dbReference>
<evidence type="ECO:0000259" key="10">
    <source>
        <dbReference type="PROSITE" id="PS50030"/>
    </source>
</evidence>
<feature type="region of interest" description="Disordered" evidence="8">
    <location>
        <begin position="2182"/>
        <end position="2408"/>
    </location>
</feature>
<feature type="region of interest" description="Disordered" evidence="8">
    <location>
        <begin position="2748"/>
        <end position="2852"/>
    </location>
</feature>
<dbReference type="Proteomes" id="UP000193467">
    <property type="component" value="Unassembled WGS sequence"/>
</dbReference>
<dbReference type="GO" id="GO:0005634">
    <property type="term" value="C:nucleus"/>
    <property type="evidence" value="ECO:0007669"/>
    <property type="project" value="TreeGrafter"/>
</dbReference>
<protein>
    <recommendedName>
        <fullName evidence="3">HECT-type E3 ubiquitin transferase</fullName>
        <ecNumber evidence="3">2.3.2.26</ecNumber>
    </recommendedName>
</protein>
<dbReference type="FunFam" id="3.30.2160.10:FF:000001">
    <property type="entry name" value="E3 ubiquitin-protein ligase NEDD4-like"/>
    <property type="match status" value="1"/>
</dbReference>
<feature type="region of interest" description="Disordered" evidence="8">
    <location>
        <begin position="1894"/>
        <end position="1946"/>
    </location>
</feature>
<gene>
    <name evidence="12" type="ORF">BCR35DRAFT_294382</name>
</gene>
<dbReference type="GO" id="GO:0006511">
    <property type="term" value="P:ubiquitin-dependent protein catabolic process"/>
    <property type="evidence" value="ECO:0007669"/>
    <property type="project" value="TreeGrafter"/>
</dbReference>
<dbReference type="Pfam" id="PF14377">
    <property type="entry name" value="UBM"/>
    <property type="match status" value="3"/>
</dbReference>
<evidence type="ECO:0000256" key="4">
    <source>
        <dbReference type="ARBA" id="ARBA00022679"/>
    </source>
</evidence>
<dbReference type="PANTHER" id="PTHR11254:SF67">
    <property type="entry name" value="E3 UBIQUITIN-PROTEIN LIGASE HUWE1"/>
    <property type="match status" value="1"/>
</dbReference>
<comment type="pathway">
    <text evidence="2">Protein modification; protein ubiquitination.</text>
</comment>
<dbReference type="Gene3D" id="3.30.2160.10">
    <property type="entry name" value="Hect, E3 ligase catalytic domain"/>
    <property type="match status" value="1"/>
</dbReference>
<dbReference type="FunCoup" id="A0A1Y2EGS3">
    <property type="interactions" value="743"/>
</dbReference>
<feature type="region of interest" description="Disordered" evidence="8">
    <location>
        <begin position="209"/>
        <end position="263"/>
    </location>
</feature>
<feature type="region of interest" description="Disordered" evidence="8">
    <location>
        <begin position="2480"/>
        <end position="2504"/>
    </location>
</feature>
<feature type="domain" description="HECT" evidence="11">
    <location>
        <begin position="3560"/>
        <end position="3896"/>
    </location>
</feature>
<evidence type="ECO:0000256" key="6">
    <source>
        <dbReference type="ARBA" id="ARBA00034494"/>
    </source>
</evidence>
<evidence type="ECO:0000313" key="12">
    <source>
        <dbReference type="EMBL" id="ORY70771.1"/>
    </source>
</evidence>
<dbReference type="PROSITE" id="PS50237">
    <property type="entry name" value="HECT"/>
    <property type="match status" value="1"/>
</dbReference>
<keyword evidence="9" id="KW-0812">Transmembrane</keyword>
<dbReference type="STRING" id="106004.A0A1Y2EGS3"/>
<comment type="caution">
    <text evidence="12">The sequence shown here is derived from an EMBL/GenBank/DDBJ whole genome shotgun (WGS) entry which is preliminary data.</text>
</comment>
<dbReference type="InterPro" id="IPR050409">
    <property type="entry name" value="E3_ubiq-protein_ligase"/>
</dbReference>
<feature type="compositionally biased region" description="Low complexity" evidence="8">
    <location>
        <begin position="993"/>
        <end position="1037"/>
    </location>
</feature>
<dbReference type="EC" id="2.3.2.26" evidence="3"/>
<feature type="region of interest" description="Disordered" evidence="8">
    <location>
        <begin position="993"/>
        <end position="1048"/>
    </location>
</feature>
<organism evidence="12 13">
    <name type="scientific">Leucosporidium creatinivorum</name>
    <dbReference type="NCBI Taxonomy" id="106004"/>
    <lineage>
        <taxon>Eukaryota</taxon>
        <taxon>Fungi</taxon>
        <taxon>Dikarya</taxon>
        <taxon>Basidiomycota</taxon>
        <taxon>Pucciniomycotina</taxon>
        <taxon>Microbotryomycetes</taxon>
        <taxon>Leucosporidiales</taxon>
        <taxon>Leucosporidium</taxon>
    </lineage>
</organism>
<dbReference type="PANTHER" id="PTHR11254">
    <property type="entry name" value="HECT DOMAIN UBIQUITIN-PROTEIN LIGASE"/>
    <property type="match status" value="1"/>
</dbReference>
<feature type="domain" description="UBA" evidence="10">
    <location>
        <begin position="1346"/>
        <end position="1386"/>
    </location>
</feature>
<evidence type="ECO:0000256" key="7">
    <source>
        <dbReference type="PROSITE-ProRule" id="PRU00104"/>
    </source>
</evidence>
<dbReference type="InParanoid" id="A0A1Y2EGS3"/>
<comment type="catalytic activity">
    <reaction evidence="1">
        <text>S-ubiquitinyl-[E2 ubiquitin-conjugating enzyme]-L-cysteine + [acceptor protein]-L-lysine = [E2 ubiquitin-conjugating enzyme]-L-cysteine + N(6)-ubiquitinyl-[acceptor protein]-L-lysine.</text>
        <dbReference type="EC" id="2.3.2.26"/>
    </reaction>
</comment>
<keyword evidence="4" id="KW-0808">Transferase</keyword>
<dbReference type="FunFam" id="3.30.2410.10:FF:000009">
    <property type="entry name" value="Probable E3 ubiquitin-protein ligase HECTD2"/>
    <property type="match status" value="1"/>
</dbReference>
<dbReference type="CDD" id="cd00078">
    <property type="entry name" value="HECTc"/>
    <property type="match status" value="1"/>
</dbReference>
<dbReference type="SMART" id="SM00119">
    <property type="entry name" value="HECTc"/>
    <property type="match status" value="1"/>
</dbReference>
<feature type="region of interest" description="Disordered" evidence="8">
    <location>
        <begin position="2876"/>
        <end position="2907"/>
    </location>
</feature>
<dbReference type="InterPro" id="IPR035983">
    <property type="entry name" value="Hect_E3_ubiquitin_ligase"/>
</dbReference>
<dbReference type="Gene3D" id="3.30.2410.10">
    <property type="entry name" value="Hect, E3 ligase catalytic domain"/>
    <property type="match status" value="1"/>
</dbReference>
<evidence type="ECO:0000256" key="1">
    <source>
        <dbReference type="ARBA" id="ARBA00000885"/>
    </source>
</evidence>
<dbReference type="InterPro" id="IPR025527">
    <property type="entry name" value="HUWE1/Rev1_UBM"/>
</dbReference>
<dbReference type="UniPathway" id="UPA00143"/>
<feature type="compositionally biased region" description="Basic and acidic residues" evidence="8">
    <location>
        <begin position="2675"/>
        <end position="2685"/>
    </location>
</feature>
<evidence type="ECO:0000313" key="13">
    <source>
        <dbReference type="Proteomes" id="UP000193467"/>
    </source>
</evidence>
<feature type="compositionally biased region" description="Basic and acidic residues" evidence="8">
    <location>
        <begin position="222"/>
        <end position="244"/>
    </location>
</feature>
<feature type="region of interest" description="Disordered" evidence="8">
    <location>
        <begin position="1851"/>
        <end position="1870"/>
    </location>
</feature>
<dbReference type="GO" id="GO:0000209">
    <property type="term" value="P:protein polyubiquitination"/>
    <property type="evidence" value="ECO:0007669"/>
    <property type="project" value="TreeGrafter"/>
</dbReference>
<feature type="compositionally biased region" description="Acidic residues" evidence="8">
    <location>
        <begin position="2247"/>
        <end position="2263"/>
    </location>
</feature>
<feature type="compositionally biased region" description="Acidic residues" evidence="8">
    <location>
        <begin position="2273"/>
        <end position="2363"/>
    </location>
</feature>
<reference evidence="12 13" key="1">
    <citation type="submission" date="2016-07" db="EMBL/GenBank/DDBJ databases">
        <title>Pervasive Adenine N6-methylation of Active Genes in Fungi.</title>
        <authorList>
            <consortium name="DOE Joint Genome Institute"/>
            <person name="Mondo S.J."/>
            <person name="Dannebaum R.O."/>
            <person name="Kuo R.C."/>
            <person name="Labutti K."/>
            <person name="Haridas S."/>
            <person name="Kuo A."/>
            <person name="Salamov A."/>
            <person name="Ahrendt S.R."/>
            <person name="Lipzen A."/>
            <person name="Sullivan W."/>
            <person name="Andreopoulos W.B."/>
            <person name="Clum A."/>
            <person name="Lindquist E."/>
            <person name="Daum C."/>
            <person name="Ramamoorthy G.K."/>
            <person name="Gryganskyi A."/>
            <person name="Culley D."/>
            <person name="Magnuson J.K."/>
            <person name="James T.Y."/>
            <person name="O'Malley M.A."/>
            <person name="Stajich J.E."/>
            <person name="Spatafora J.W."/>
            <person name="Visel A."/>
            <person name="Grigoriev I.V."/>
        </authorList>
    </citation>
    <scope>NUCLEOTIDE SEQUENCE [LARGE SCALE GENOMIC DNA]</scope>
    <source>
        <strain evidence="12 13">62-1032</strain>
    </source>
</reference>
<feature type="region of interest" description="Disordered" evidence="8">
    <location>
        <begin position="1395"/>
        <end position="1452"/>
    </location>
</feature>
<feature type="compositionally biased region" description="Low complexity" evidence="8">
    <location>
        <begin position="1398"/>
        <end position="1452"/>
    </location>
</feature>
<dbReference type="Gene3D" id="3.90.1750.10">
    <property type="entry name" value="Hect, E3 ligase catalytic domains"/>
    <property type="match status" value="1"/>
</dbReference>
<feature type="compositionally biased region" description="Low complexity" evidence="8">
    <location>
        <begin position="2896"/>
        <end position="2907"/>
    </location>
</feature>
<keyword evidence="13" id="KW-1185">Reference proteome</keyword>
<dbReference type="FunFam" id="3.90.1750.10:FF:000003">
    <property type="entry name" value="E3 ubiquitin-protein ligase UPL1"/>
    <property type="match status" value="1"/>
</dbReference>
<feature type="compositionally biased region" description="Polar residues" evidence="8">
    <location>
        <begin position="1930"/>
        <end position="1939"/>
    </location>
</feature>
<feature type="compositionally biased region" description="Low complexity" evidence="8">
    <location>
        <begin position="3201"/>
        <end position="3229"/>
    </location>
</feature>
<evidence type="ECO:0000256" key="2">
    <source>
        <dbReference type="ARBA" id="ARBA00004906"/>
    </source>
</evidence>
<dbReference type="Gene3D" id="1.10.8.10">
    <property type="entry name" value="DNA helicase RuvA subunit, C-terminal domain"/>
    <property type="match status" value="1"/>
</dbReference>
<dbReference type="Pfam" id="PF00627">
    <property type="entry name" value="UBA"/>
    <property type="match status" value="1"/>
</dbReference>
<feature type="compositionally biased region" description="Basic and acidic residues" evidence="8">
    <location>
        <begin position="2795"/>
        <end position="2807"/>
    </location>
</feature>
<dbReference type="GO" id="GO:0061630">
    <property type="term" value="F:ubiquitin protein ligase activity"/>
    <property type="evidence" value="ECO:0007669"/>
    <property type="project" value="UniProtKB-EC"/>
</dbReference>
<feature type="compositionally biased region" description="Acidic residues" evidence="8">
    <location>
        <begin position="2194"/>
        <end position="2218"/>
    </location>
</feature>
<dbReference type="InterPro" id="IPR009060">
    <property type="entry name" value="UBA-like_sf"/>
</dbReference>
<feature type="compositionally biased region" description="Basic and acidic residues" evidence="8">
    <location>
        <begin position="2876"/>
        <end position="2895"/>
    </location>
</feature>
<feature type="active site" description="Glycyl thioester intermediate" evidence="7">
    <location>
        <position position="3862"/>
    </location>
</feature>
<feature type="compositionally biased region" description="Low complexity" evidence="8">
    <location>
        <begin position="773"/>
        <end position="787"/>
    </location>
</feature>
<feature type="compositionally biased region" description="Low complexity" evidence="8">
    <location>
        <begin position="245"/>
        <end position="255"/>
    </location>
</feature>
<feature type="compositionally biased region" description="Acidic residues" evidence="8">
    <location>
        <begin position="2387"/>
        <end position="2408"/>
    </location>
</feature>
<dbReference type="InterPro" id="IPR010314">
    <property type="entry name" value="E3_Ub_ligase_DUF913"/>
</dbReference>
<dbReference type="InterPro" id="IPR000569">
    <property type="entry name" value="HECT_dom"/>
</dbReference>
<evidence type="ECO:0000256" key="3">
    <source>
        <dbReference type="ARBA" id="ARBA00012485"/>
    </source>
</evidence>
<evidence type="ECO:0000256" key="8">
    <source>
        <dbReference type="SAM" id="MobiDB-lite"/>
    </source>
</evidence>
<feature type="region of interest" description="Disordered" evidence="8">
    <location>
        <begin position="2565"/>
        <end position="2598"/>
    </location>
</feature>
<proteinExistence type="inferred from homology"/>
<dbReference type="EMBL" id="MCGR01000054">
    <property type="protein sequence ID" value="ORY70771.1"/>
    <property type="molecule type" value="Genomic_DNA"/>
</dbReference>
<keyword evidence="9" id="KW-0472">Membrane</keyword>
<dbReference type="InterPro" id="IPR015940">
    <property type="entry name" value="UBA"/>
</dbReference>
<dbReference type="GO" id="GO:0005737">
    <property type="term" value="C:cytoplasm"/>
    <property type="evidence" value="ECO:0007669"/>
    <property type="project" value="TreeGrafter"/>
</dbReference>
<feature type="compositionally biased region" description="Low complexity" evidence="8">
    <location>
        <begin position="2587"/>
        <end position="2597"/>
    </location>
</feature>
<feature type="compositionally biased region" description="Low complexity" evidence="8">
    <location>
        <begin position="2565"/>
        <end position="2579"/>
    </location>
</feature>
<dbReference type="SMART" id="SM00165">
    <property type="entry name" value="UBA"/>
    <property type="match status" value="1"/>
</dbReference>
<dbReference type="Pfam" id="PF00632">
    <property type="entry name" value="HECT"/>
    <property type="match status" value="1"/>
</dbReference>
<feature type="region of interest" description="Disordered" evidence="8">
    <location>
        <begin position="773"/>
        <end position="804"/>
    </location>
</feature>
<dbReference type="SUPFAM" id="SSF56204">
    <property type="entry name" value="Hect, E3 ligase catalytic domain"/>
    <property type="match status" value="1"/>
</dbReference>
<feature type="compositionally biased region" description="Low complexity" evidence="8">
    <location>
        <begin position="1911"/>
        <end position="1920"/>
    </location>
</feature>
<feature type="region of interest" description="Disordered" evidence="8">
    <location>
        <begin position="1819"/>
        <end position="1846"/>
    </location>
</feature>
<evidence type="ECO:0000259" key="11">
    <source>
        <dbReference type="PROSITE" id="PS50237"/>
    </source>
</evidence>
<evidence type="ECO:0000256" key="5">
    <source>
        <dbReference type="ARBA" id="ARBA00022786"/>
    </source>
</evidence>
<feature type="compositionally biased region" description="Basic and acidic residues" evidence="8">
    <location>
        <begin position="2825"/>
        <end position="2840"/>
    </location>
</feature>
<evidence type="ECO:0000256" key="9">
    <source>
        <dbReference type="SAM" id="Phobius"/>
    </source>
</evidence>
<dbReference type="PROSITE" id="PS50030">
    <property type="entry name" value="UBA"/>
    <property type="match status" value="1"/>
</dbReference>
<dbReference type="SUPFAM" id="SSF46934">
    <property type="entry name" value="UBA-like"/>
    <property type="match status" value="1"/>
</dbReference>